<protein>
    <submittedName>
        <fullName evidence="1">Uncharacterized protein</fullName>
    </submittedName>
</protein>
<evidence type="ECO:0000313" key="1">
    <source>
        <dbReference type="EMBL" id="TBU20442.1"/>
    </source>
</evidence>
<name>A0A4Q9M3Y5_9MICR</name>
<dbReference type="VEuPathDB" id="MicrosporidiaDB:CWI38_0070p0040"/>
<proteinExistence type="predicted"/>
<reference evidence="1 2" key="1">
    <citation type="submission" date="2017-12" db="EMBL/GenBank/DDBJ databases">
        <authorList>
            <person name="Pombert J.-F."/>
            <person name="Haag K.L."/>
            <person name="Ebert D."/>
        </authorList>
    </citation>
    <scope>NUCLEOTIDE SEQUENCE [LARGE SCALE GENOMIC DNA]</scope>
    <source>
        <strain evidence="1">IL-G-3</strain>
    </source>
</reference>
<dbReference type="Proteomes" id="UP000292282">
    <property type="component" value="Unassembled WGS sequence"/>
</dbReference>
<dbReference type="EMBL" id="PITK01000070">
    <property type="protein sequence ID" value="TBU20442.1"/>
    <property type="molecule type" value="Genomic_DNA"/>
</dbReference>
<organism evidence="1 2">
    <name type="scientific">Hamiltosporidium tvaerminnensis</name>
    <dbReference type="NCBI Taxonomy" id="1176355"/>
    <lineage>
        <taxon>Eukaryota</taxon>
        <taxon>Fungi</taxon>
        <taxon>Fungi incertae sedis</taxon>
        <taxon>Microsporidia</taxon>
        <taxon>Dubosqiidae</taxon>
        <taxon>Hamiltosporidium</taxon>
    </lineage>
</organism>
<keyword evidence="2" id="KW-1185">Reference proteome</keyword>
<evidence type="ECO:0000313" key="2">
    <source>
        <dbReference type="Proteomes" id="UP000292282"/>
    </source>
</evidence>
<dbReference type="AlphaFoldDB" id="A0A4Q9M3Y5"/>
<sequence length="589" mass="69420">MNVVFNILNDTKETICELMYKEFSTKCFNKIKRDVLPERNDSIYIEKMAIGNFKCPYDKYTIKNIERIGLEFGVFERFKDISENIEIFLCKHIMKVDFLAFYEHLLSYNFPVYRIIIEKFYTIMYFLEYLRVKHDNKLRNVIKIIWYSLVKSEEINNFDIEKVSFHFSKQDYFSHKMFKKISQEYFKVIKFEMNTFDSFFSKKEINYISNKGKCLYTIEGKHVLTIINYEFDLFFSKKVVVHPKSKSLFLIFLNTLDIRYLPFCDICIISSKAIDEIVFVKCYISDETIISLNNINLNFVNLEKIVFIECVIETSLVFSDPLGEINELVFYVDNAAKNNYSVHEIKVIKNLDIVENIVEILKCTYHKSTPEELISQNSNILDKNKDFYLRLLNDEKSKSDLFKSKDTIIDKNTKCIKIASSTITSIFLNDILSVIGLETLGINYSDILFENDICVKNKPIKYFDFWLKTRQASGYFIELINMMIGLEEASLTWINSLKLSRSLIQCFYITELGVSEVSKMIYSFNFKSANNDISDFNCHSDSLKLLFENYDLSSITKGTLSQFSIDKSNLKAFSNLHNLKELYFFRINF</sequence>
<accession>A0A4Q9M3Y5</accession>
<comment type="caution">
    <text evidence="1">The sequence shown here is derived from an EMBL/GenBank/DDBJ whole genome shotgun (WGS) entry which is preliminary data.</text>
</comment>
<gene>
    <name evidence="1" type="ORF">CWI38_0070p0040</name>
</gene>